<sequence>MSSVSLKVEIPSQYPSDKIFKVLSDFDNIVTKILPQVFKSIETIQGNGDVGTIKTFKFGDDVPYKTAKQKTDAIDASNNSYSYSFIEGDNLMGILDSINYHVKVEPSGGGSVYKQTVTYNCKGAEKPSEDFLKKEKELYEKTYKAIEDYAAAHPEIYN</sequence>
<dbReference type="Proteomes" id="UP001229421">
    <property type="component" value="Unassembled WGS sequence"/>
</dbReference>
<dbReference type="GO" id="GO:0004864">
    <property type="term" value="F:protein phosphatase inhibitor activity"/>
    <property type="evidence" value="ECO:0007669"/>
    <property type="project" value="InterPro"/>
</dbReference>
<dbReference type="Gene3D" id="3.30.530.20">
    <property type="match status" value="1"/>
</dbReference>
<comment type="caution">
    <text evidence="3">The sequence shown here is derived from an EMBL/GenBank/DDBJ whole genome shotgun (WGS) entry which is preliminary data.</text>
</comment>
<dbReference type="SUPFAM" id="SSF55961">
    <property type="entry name" value="Bet v1-like"/>
    <property type="match status" value="1"/>
</dbReference>
<comment type="similarity">
    <text evidence="1">Belongs to the BetVI family.</text>
</comment>
<dbReference type="CDD" id="cd07816">
    <property type="entry name" value="Bet_v1-like"/>
    <property type="match status" value="1"/>
</dbReference>
<dbReference type="PANTHER" id="PTHR31213">
    <property type="entry name" value="OS08G0374000 PROTEIN-RELATED"/>
    <property type="match status" value="1"/>
</dbReference>
<dbReference type="GO" id="GO:0005737">
    <property type="term" value="C:cytoplasm"/>
    <property type="evidence" value="ECO:0007669"/>
    <property type="project" value="TreeGrafter"/>
</dbReference>
<organism evidence="3 4">
    <name type="scientific">Tagetes erecta</name>
    <name type="common">African marigold</name>
    <dbReference type="NCBI Taxonomy" id="13708"/>
    <lineage>
        <taxon>Eukaryota</taxon>
        <taxon>Viridiplantae</taxon>
        <taxon>Streptophyta</taxon>
        <taxon>Embryophyta</taxon>
        <taxon>Tracheophyta</taxon>
        <taxon>Spermatophyta</taxon>
        <taxon>Magnoliopsida</taxon>
        <taxon>eudicotyledons</taxon>
        <taxon>Gunneridae</taxon>
        <taxon>Pentapetalae</taxon>
        <taxon>asterids</taxon>
        <taxon>campanulids</taxon>
        <taxon>Asterales</taxon>
        <taxon>Asteraceae</taxon>
        <taxon>Asteroideae</taxon>
        <taxon>Heliantheae alliance</taxon>
        <taxon>Tageteae</taxon>
        <taxon>Tagetes</taxon>
    </lineage>
</organism>
<name>A0AAD8L2K7_TARER</name>
<dbReference type="PANTHER" id="PTHR31213:SF55">
    <property type="entry name" value="STRESS-INDUCED PROTEIN SAM22"/>
    <property type="match status" value="1"/>
</dbReference>
<evidence type="ECO:0000313" key="3">
    <source>
        <dbReference type="EMBL" id="KAK1433149.1"/>
    </source>
</evidence>
<dbReference type="AlphaFoldDB" id="A0AAD8L2K7"/>
<dbReference type="GO" id="GO:0038023">
    <property type="term" value="F:signaling receptor activity"/>
    <property type="evidence" value="ECO:0007669"/>
    <property type="project" value="InterPro"/>
</dbReference>
<reference evidence="3" key="1">
    <citation type="journal article" date="2023" name="bioRxiv">
        <title>Improved chromosome-level genome assembly for marigold (Tagetes erecta).</title>
        <authorList>
            <person name="Jiang F."/>
            <person name="Yuan L."/>
            <person name="Wang S."/>
            <person name="Wang H."/>
            <person name="Xu D."/>
            <person name="Wang A."/>
            <person name="Fan W."/>
        </authorList>
    </citation>
    <scope>NUCLEOTIDE SEQUENCE</scope>
    <source>
        <strain evidence="3">WSJ</strain>
        <tissue evidence="3">Leaf</tissue>
    </source>
</reference>
<evidence type="ECO:0000313" key="4">
    <source>
        <dbReference type="Proteomes" id="UP001229421"/>
    </source>
</evidence>
<dbReference type="InterPro" id="IPR023393">
    <property type="entry name" value="START-like_dom_sf"/>
</dbReference>
<dbReference type="InterPro" id="IPR024949">
    <property type="entry name" value="Bet_v_I_allergen"/>
</dbReference>
<dbReference type="PRINTS" id="PR00634">
    <property type="entry name" value="BETALLERGEN"/>
</dbReference>
<dbReference type="InterPro" id="IPR000916">
    <property type="entry name" value="Bet_v_I/MLP"/>
</dbReference>
<dbReference type="GO" id="GO:0006952">
    <property type="term" value="P:defense response"/>
    <property type="evidence" value="ECO:0007669"/>
    <property type="project" value="InterPro"/>
</dbReference>
<dbReference type="GO" id="GO:0009738">
    <property type="term" value="P:abscisic acid-activated signaling pathway"/>
    <property type="evidence" value="ECO:0007669"/>
    <property type="project" value="InterPro"/>
</dbReference>
<proteinExistence type="inferred from homology"/>
<gene>
    <name evidence="3" type="ORF">QVD17_10055</name>
</gene>
<dbReference type="InterPro" id="IPR050279">
    <property type="entry name" value="Plant_def-hormone_signal"/>
</dbReference>
<dbReference type="SMART" id="SM01037">
    <property type="entry name" value="Bet_v_1"/>
    <property type="match status" value="1"/>
</dbReference>
<feature type="domain" description="Bet v I/Major latex protein" evidence="2">
    <location>
        <begin position="1"/>
        <end position="153"/>
    </location>
</feature>
<accession>A0AAD8L2K7</accession>
<dbReference type="Pfam" id="PF00407">
    <property type="entry name" value="Bet_v_1"/>
    <property type="match status" value="1"/>
</dbReference>
<protein>
    <recommendedName>
        <fullName evidence="2">Bet v I/Major latex protein domain-containing protein</fullName>
    </recommendedName>
</protein>
<keyword evidence="4" id="KW-1185">Reference proteome</keyword>
<evidence type="ECO:0000259" key="2">
    <source>
        <dbReference type="SMART" id="SM01037"/>
    </source>
</evidence>
<dbReference type="EMBL" id="JAUHHV010000002">
    <property type="protein sequence ID" value="KAK1433149.1"/>
    <property type="molecule type" value="Genomic_DNA"/>
</dbReference>
<dbReference type="FunFam" id="3.30.530.20:FF:000007">
    <property type="entry name" value="Major pollen allergen Bet v 1-A"/>
    <property type="match status" value="1"/>
</dbReference>
<dbReference type="GO" id="GO:0005634">
    <property type="term" value="C:nucleus"/>
    <property type="evidence" value="ECO:0007669"/>
    <property type="project" value="TreeGrafter"/>
</dbReference>
<evidence type="ECO:0000256" key="1">
    <source>
        <dbReference type="ARBA" id="ARBA00009744"/>
    </source>
</evidence>
<dbReference type="GO" id="GO:0010427">
    <property type="term" value="F:abscisic acid binding"/>
    <property type="evidence" value="ECO:0007669"/>
    <property type="project" value="InterPro"/>
</dbReference>